<protein>
    <submittedName>
        <fullName evidence="1">Uncharacterized protein</fullName>
    </submittedName>
</protein>
<evidence type="ECO:0000313" key="1">
    <source>
        <dbReference type="EMBL" id="KIM71786.1"/>
    </source>
</evidence>
<organism evidence="1 2">
    <name type="scientific">Piloderma croceum (strain F 1598)</name>
    <dbReference type="NCBI Taxonomy" id="765440"/>
    <lineage>
        <taxon>Eukaryota</taxon>
        <taxon>Fungi</taxon>
        <taxon>Dikarya</taxon>
        <taxon>Basidiomycota</taxon>
        <taxon>Agaricomycotina</taxon>
        <taxon>Agaricomycetes</taxon>
        <taxon>Agaricomycetidae</taxon>
        <taxon>Atheliales</taxon>
        <taxon>Atheliaceae</taxon>
        <taxon>Piloderma</taxon>
    </lineage>
</organism>
<reference evidence="1 2" key="1">
    <citation type="submission" date="2014-04" db="EMBL/GenBank/DDBJ databases">
        <authorList>
            <consortium name="DOE Joint Genome Institute"/>
            <person name="Kuo A."/>
            <person name="Tarkka M."/>
            <person name="Buscot F."/>
            <person name="Kohler A."/>
            <person name="Nagy L.G."/>
            <person name="Floudas D."/>
            <person name="Copeland A."/>
            <person name="Barry K.W."/>
            <person name="Cichocki N."/>
            <person name="Veneault-Fourrey C."/>
            <person name="LaButti K."/>
            <person name="Lindquist E.A."/>
            <person name="Lipzen A."/>
            <person name="Lundell T."/>
            <person name="Morin E."/>
            <person name="Murat C."/>
            <person name="Sun H."/>
            <person name="Tunlid A."/>
            <person name="Henrissat B."/>
            <person name="Grigoriev I.V."/>
            <person name="Hibbett D.S."/>
            <person name="Martin F."/>
            <person name="Nordberg H.P."/>
            <person name="Cantor M.N."/>
            <person name="Hua S.X."/>
        </authorList>
    </citation>
    <scope>NUCLEOTIDE SEQUENCE [LARGE SCALE GENOMIC DNA]</scope>
    <source>
        <strain evidence="1 2">F 1598</strain>
    </source>
</reference>
<accession>A0A0C3EVE1</accession>
<reference evidence="2" key="2">
    <citation type="submission" date="2015-01" db="EMBL/GenBank/DDBJ databases">
        <title>Evolutionary Origins and Diversification of the Mycorrhizal Mutualists.</title>
        <authorList>
            <consortium name="DOE Joint Genome Institute"/>
            <consortium name="Mycorrhizal Genomics Consortium"/>
            <person name="Kohler A."/>
            <person name="Kuo A."/>
            <person name="Nagy L.G."/>
            <person name="Floudas D."/>
            <person name="Copeland A."/>
            <person name="Barry K.W."/>
            <person name="Cichocki N."/>
            <person name="Veneault-Fourrey C."/>
            <person name="LaButti K."/>
            <person name="Lindquist E.A."/>
            <person name="Lipzen A."/>
            <person name="Lundell T."/>
            <person name="Morin E."/>
            <person name="Murat C."/>
            <person name="Riley R."/>
            <person name="Ohm R."/>
            <person name="Sun H."/>
            <person name="Tunlid A."/>
            <person name="Henrissat B."/>
            <person name="Grigoriev I.V."/>
            <person name="Hibbett D.S."/>
            <person name="Martin F."/>
        </authorList>
    </citation>
    <scope>NUCLEOTIDE SEQUENCE [LARGE SCALE GENOMIC DNA]</scope>
    <source>
        <strain evidence="2">F 1598</strain>
    </source>
</reference>
<proteinExistence type="predicted"/>
<dbReference type="InParanoid" id="A0A0C3EVE1"/>
<name>A0A0C3EVE1_PILCF</name>
<evidence type="ECO:0000313" key="2">
    <source>
        <dbReference type="Proteomes" id="UP000054166"/>
    </source>
</evidence>
<dbReference type="EMBL" id="KN833212">
    <property type="protein sequence ID" value="KIM71786.1"/>
    <property type="molecule type" value="Genomic_DNA"/>
</dbReference>
<gene>
    <name evidence="1" type="ORF">PILCRDRAFT_830132</name>
</gene>
<keyword evidence="2" id="KW-1185">Reference proteome</keyword>
<dbReference type="AlphaFoldDB" id="A0A0C3EVE1"/>
<sequence length="102" mass="11478">MPAPLESDVPNIDARHSQNLTINITYLTAPTYNAPTPQIRVSQTSVPDSFEGRRPVPDCKSACMPEFCLLIIVTVVAQPFQDSLPRKKLLLRMLWHLQLPKP</sequence>
<dbReference type="Proteomes" id="UP000054166">
    <property type="component" value="Unassembled WGS sequence"/>
</dbReference>
<dbReference type="HOGENOM" id="CLU_2278525_0_0_1"/>